<name>A0A9N9EMH9_9GLOM</name>
<proteinExistence type="predicted"/>
<sequence>MNNMNVIARTIAANNATRTVIARTNATNNTTRTVIVRTPESSVNSFSFLPAHYAVSATDSLLERALTSNGNNSNVQTQNETLIFTEGAVFKEPDHGVHCIFHHVSTVPDITNNI</sequence>
<dbReference type="OrthoDB" id="10431999at2759"/>
<reference evidence="1" key="1">
    <citation type="submission" date="2021-06" db="EMBL/GenBank/DDBJ databases">
        <authorList>
            <person name="Kallberg Y."/>
            <person name="Tangrot J."/>
            <person name="Rosling A."/>
        </authorList>
    </citation>
    <scope>NUCLEOTIDE SEQUENCE</scope>
    <source>
        <strain evidence="1">FL130A</strain>
    </source>
</reference>
<protein>
    <submittedName>
        <fullName evidence="1">5670_t:CDS:1</fullName>
    </submittedName>
</protein>
<dbReference type="Proteomes" id="UP000789508">
    <property type="component" value="Unassembled WGS sequence"/>
</dbReference>
<evidence type="ECO:0000313" key="2">
    <source>
        <dbReference type="Proteomes" id="UP000789508"/>
    </source>
</evidence>
<evidence type="ECO:0000313" key="1">
    <source>
        <dbReference type="EMBL" id="CAG8680981.1"/>
    </source>
</evidence>
<keyword evidence="2" id="KW-1185">Reference proteome</keyword>
<organism evidence="1 2">
    <name type="scientific">Ambispora leptoticha</name>
    <dbReference type="NCBI Taxonomy" id="144679"/>
    <lineage>
        <taxon>Eukaryota</taxon>
        <taxon>Fungi</taxon>
        <taxon>Fungi incertae sedis</taxon>
        <taxon>Mucoromycota</taxon>
        <taxon>Glomeromycotina</taxon>
        <taxon>Glomeromycetes</taxon>
        <taxon>Archaeosporales</taxon>
        <taxon>Ambisporaceae</taxon>
        <taxon>Ambispora</taxon>
    </lineage>
</organism>
<comment type="caution">
    <text evidence="1">The sequence shown here is derived from an EMBL/GenBank/DDBJ whole genome shotgun (WGS) entry which is preliminary data.</text>
</comment>
<gene>
    <name evidence="1" type="ORF">ALEPTO_LOCUS10858</name>
</gene>
<dbReference type="AlphaFoldDB" id="A0A9N9EMH9"/>
<accession>A0A9N9EMH9</accession>
<dbReference type="EMBL" id="CAJVPS010014172">
    <property type="protein sequence ID" value="CAG8680981.1"/>
    <property type="molecule type" value="Genomic_DNA"/>
</dbReference>